<dbReference type="PANTHER" id="PTHR35562:SF2">
    <property type="entry name" value="DNA ENDONUCLEASE SMRA-RELATED"/>
    <property type="match status" value="1"/>
</dbReference>
<dbReference type="InterPro" id="IPR002625">
    <property type="entry name" value="Smr_dom"/>
</dbReference>
<dbReference type="Gene3D" id="3.30.1370.110">
    <property type="match status" value="1"/>
</dbReference>
<reference evidence="3 4" key="1">
    <citation type="submission" date="2018-11" db="EMBL/GenBank/DDBJ databases">
        <authorList>
            <person name="Criscuolo A."/>
        </authorList>
    </citation>
    <scope>NUCLEOTIDE SEQUENCE [LARGE SCALE GENOMIC DNA]</scope>
    <source>
        <strain evidence="3">ACIP111625</strain>
    </source>
</reference>
<evidence type="ECO:0000313" key="4">
    <source>
        <dbReference type="Proteomes" id="UP000277498"/>
    </source>
</evidence>
<feature type="compositionally biased region" description="Low complexity" evidence="1">
    <location>
        <begin position="36"/>
        <end position="49"/>
    </location>
</feature>
<dbReference type="SUPFAM" id="SSF160443">
    <property type="entry name" value="SMR domain-like"/>
    <property type="match status" value="1"/>
</dbReference>
<dbReference type="OrthoDB" id="7165597at2"/>
<dbReference type="RefSeq" id="WP_124085350.1">
    <property type="nucleotide sequence ID" value="NZ_UXAW01000048.1"/>
</dbReference>
<gene>
    <name evidence="3" type="ORF">XINFAN_00922</name>
</gene>
<dbReference type="Pfam" id="PF01713">
    <property type="entry name" value="Smr"/>
    <property type="match status" value="1"/>
</dbReference>
<protein>
    <recommendedName>
        <fullName evidence="2">Smr domain-containing protein</fullName>
    </recommendedName>
</protein>
<proteinExistence type="predicted"/>
<accession>A0A3P5WNA5</accession>
<dbReference type="AlphaFoldDB" id="A0A3P5WNA5"/>
<evidence type="ECO:0000313" key="3">
    <source>
        <dbReference type="EMBL" id="VDC23208.1"/>
    </source>
</evidence>
<dbReference type="PROSITE" id="PS50828">
    <property type="entry name" value="SMR"/>
    <property type="match status" value="1"/>
</dbReference>
<evidence type="ECO:0000259" key="2">
    <source>
        <dbReference type="PROSITE" id="PS50828"/>
    </source>
</evidence>
<feature type="region of interest" description="Disordered" evidence="1">
    <location>
        <begin position="18"/>
        <end position="77"/>
    </location>
</feature>
<dbReference type="PANTHER" id="PTHR35562">
    <property type="entry name" value="DNA ENDONUCLEASE SMRA-RELATED"/>
    <property type="match status" value="1"/>
</dbReference>
<evidence type="ECO:0000256" key="1">
    <source>
        <dbReference type="SAM" id="MobiDB-lite"/>
    </source>
</evidence>
<dbReference type="SMART" id="SM00463">
    <property type="entry name" value="SMR"/>
    <property type="match status" value="1"/>
</dbReference>
<dbReference type="InterPro" id="IPR036063">
    <property type="entry name" value="Smr_dom_sf"/>
</dbReference>
<sequence length="215" mass="23339">MARRRQLRPEERELWQAVARTARPLRGEAASEDPSPEGAAPAEGAAAPSRFGPGGKTAADVFVEPGGGTVPDPVRAPGLPRFRLGERSVAPARTLLPQAPSEALRMDSRTHQRMTRGKLVPEARLDLHGMTLSEAHAELIPFLLRAQAQGLRLVLVITGKGKAVHEPVPRPMGALRHQVPQWMRLPPLSSAVLQVSEAHLKHGGAGAFYVYLRRR</sequence>
<dbReference type="Proteomes" id="UP000277498">
    <property type="component" value="Unassembled WGS sequence"/>
</dbReference>
<feature type="domain" description="Smr" evidence="2">
    <location>
        <begin position="125"/>
        <end position="213"/>
    </location>
</feature>
<name>A0A3P5WNA5_9RHOB</name>
<keyword evidence="4" id="KW-1185">Reference proteome</keyword>
<organism evidence="3 4">
    <name type="scientific">Pseudogemmobacter humi</name>
    <dbReference type="NCBI Taxonomy" id="2483812"/>
    <lineage>
        <taxon>Bacteria</taxon>
        <taxon>Pseudomonadati</taxon>
        <taxon>Pseudomonadota</taxon>
        <taxon>Alphaproteobacteria</taxon>
        <taxon>Rhodobacterales</taxon>
        <taxon>Paracoccaceae</taxon>
        <taxon>Pseudogemmobacter</taxon>
    </lineage>
</organism>
<dbReference type="EMBL" id="UXAW01000048">
    <property type="protein sequence ID" value="VDC23208.1"/>
    <property type="molecule type" value="Genomic_DNA"/>
</dbReference>